<evidence type="ECO:0000256" key="13">
    <source>
        <dbReference type="RuleBase" id="RU003357"/>
    </source>
</evidence>
<evidence type="ECO:0000313" key="18">
    <source>
        <dbReference type="Proteomes" id="UP000070250"/>
    </source>
</evidence>
<gene>
    <name evidence="17" type="ORF">ACG33_12930</name>
</gene>
<evidence type="ECO:0000256" key="12">
    <source>
        <dbReference type="PROSITE-ProRule" id="PRU10144"/>
    </source>
</evidence>
<protein>
    <recommendedName>
        <fullName evidence="19">TonB-dependent receptor</fullName>
    </recommendedName>
</protein>
<dbReference type="InterPro" id="IPR012910">
    <property type="entry name" value="Plug_dom"/>
</dbReference>
<feature type="region of interest" description="Disordered" evidence="14">
    <location>
        <begin position="201"/>
        <end position="223"/>
    </location>
</feature>
<evidence type="ECO:0000256" key="8">
    <source>
        <dbReference type="ARBA" id="ARBA00023136"/>
    </source>
</evidence>
<keyword evidence="7 13" id="KW-0798">TonB box</keyword>
<dbReference type="InterPro" id="IPR037066">
    <property type="entry name" value="Plug_dom_sf"/>
</dbReference>
<evidence type="ECO:0000256" key="5">
    <source>
        <dbReference type="ARBA" id="ARBA00022692"/>
    </source>
</evidence>
<evidence type="ECO:0000256" key="9">
    <source>
        <dbReference type="ARBA" id="ARBA00023170"/>
    </source>
</evidence>
<dbReference type="AlphaFoldDB" id="A0A127FE01"/>
<dbReference type="Gene3D" id="2.40.170.20">
    <property type="entry name" value="TonB-dependent receptor, beta-barrel domain"/>
    <property type="match status" value="1"/>
</dbReference>
<keyword evidence="4 11" id="KW-1134">Transmembrane beta strand</keyword>
<dbReference type="PANTHER" id="PTHR30069:SF29">
    <property type="entry name" value="HEMOGLOBIN AND HEMOGLOBIN-HAPTOGLOBIN-BINDING PROTEIN 1-RELATED"/>
    <property type="match status" value="1"/>
</dbReference>
<dbReference type="InterPro" id="IPR000531">
    <property type="entry name" value="Beta-barrel_TonB"/>
</dbReference>
<keyword evidence="8 11" id="KW-0472">Membrane</keyword>
<dbReference type="KEGG" id="sdf:ACG33_12930"/>
<dbReference type="CDD" id="cd01347">
    <property type="entry name" value="ligand_gated_channel"/>
    <property type="match status" value="1"/>
</dbReference>
<evidence type="ECO:0000313" key="17">
    <source>
        <dbReference type="EMBL" id="AMN47985.1"/>
    </source>
</evidence>
<keyword evidence="9" id="KW-0675">Receptor</keyword>
<reference evidence="17 18" key="1">
    <citation type="submission" date="2015-06" db="EMBL/GenBank/DDBJ databases">
        <title>A Comprehensive Approach to Explore the Metabolic and Phylogenetic Diversity of Bacterial Steroid Degradation in the Environment: Testosterone as an Example.</title>
        <authorList>
            <person name="Yang F.-C."/>
            <person name="Chen Y.-L."/>
            <person name="Yu C.-P."/>
            <person name="Tang S.-L."/>
            <person name="Wang P.-H."/>
            <person name="Ismail W."/>
            <person name="Wang C.-H."/>
            <person name="Yang C.-Y."/>
            <person name="Chiang Y.-R."/>
        </authorList>
    </citation>
    <scope>NUCLEOTIDE SEQUENCE [LARGE SCALE GENOMIC DNA]</scope>
    <source>
        <strain evidence="17 18">DSM 18526</strain>
    </source>
</reference>
<keyword evidence="5 11" id="KW-0812">Transmembrane</keyword>
<evidence type="ECO:0000256" key="4">
    <source>
        <dbReference type="ARBA" id="ARBA00022452"/>
    </source>
</evidence>
<dbReference type="PROSITE" id="PS01156">
    <property type="entry name" value="TONB_DEPENDENT_REC_2"/>
    <property type="match status" value="1"/>
</dbReference>
<accession>A0A127FE01</accession>
<dbReference type="PANTHER" id="PTHR30069">
    <property type="entry name" value="TONB-DEPENDENT OUTER MEMBRANE RECEPTOR"/>
    <property type="match status" value="1"/>
</dbReference>
<evidence type="ECO:0000256" key="7">
    <source>
        <dbReference type="ARBA" id="ARBA00023077"/>
    </source>
</evidence>
<dbReference type="Pfam" id="PF07715">
    <property type="entry name" value="Plug"/>
    <property type="match status" value="1"/>
</dbReference>
<evidence type="ECO:0000256" key="6">
    <source>
        <dbReference type="ARBA" id="ARBA00022729"/>
    </source>
</evidence>
<dbReference type="Gene3D" id="2.170.130.10">
    <property type="entry name" value="TonB-dependent receptor, plug domain"/>
    <property type="match status" value="1"/>
</dbReference>
<dbReference type="GO" id="GO:0015344">
    <property type="term" value="F:siderophore uptake transmembrane transporter activity"/>
    <property type="evidence" value="ECO:0007669"/>
    <property type="project" value="TreeGrafter"/>
</dbReference>
<feature type="domain" description="TonB-dependent receptor-like beta-barrel" evidence="15">
    <location>
        <begin position="236"/>
        <end position="635"/>
    </location>
</feature>
<comment type="similarity">
    <text evidence="2">Belongs to the TonB-dependent receptor family. Hemoglobin/haptoglobin binding protein subfamily.</text>
</comment>
<keyword evidence="6" id="KW-0732">Signal</keyword>
<name>A0A127FE01_STEDE</name>
<evidence type="ECO:0000259" key="15">
    <source>
        <dbReference type="Pfam" id="PF00593"/>
    </source>
</evidence>
<dbReference type="SUPFAM" id="SSF56935">
    <property type="entry name" value="Porins"/>
    <property type="match status" value="2"/>
</dbReference>
<keyword evidence="10 11" id="KW-0998">Cell outer membrane</keyword>
<organism evidence="17 18">
    <name type="scientific">Steroidobacter denitrificans</name>
    <dbReference type="NCBI Taxonomy" id="465721"/>
    <lineage>
        <taxon>Bacteria</taxon>
        <taxon>Pseudomonadati</taxon>
        <taxon>Pseudomonadota</taxon>
        <taxon>Gammaproteobacteria</taxon>
        <taxon>Steroidobacterales</taxon>
        <taxon>Steroidobacteraceae</taxon>
        <taxon>Steroidobacter</taxon>
    </lineage>
</organism>
<sequence>MNLLSGITLSHGQKNERRVSIRGFETTKVGLYVDGIPVYIPFDGAVDMSRFTTADLAGIQIADALNLLSGITLSHGQKNERRVSIRGFETTKVGLYVDGIPVYIPFDGAVDMSRFTTADLAGIQVAKGFTSMAYGPNAMSGVINLITRKPTEAFEGDVMVGFGEGNERQAQINAGTNQGLWYLQGSLSHLESDWFRMSSDYEPPQVVPPTIPTTENGGRRNNSYRKDQKASFKIGLTPNDTDEYALSYIRQEGEKGQPPSAVVRGNQFWRWPYWDKESIYLNTRTALGDQETLKVRLYHDTFDNAIDMYTDETFTQIVGTGPSVYNDKTTGGSVELESTRIDNNTLRLFAFYKKDVHDKDDDSYVPTRYDRMEDELVSYAIENNYQIRPDLLISLGAGRHRLKPNEIYKSDVAGLTLPSAKSATDAQGGLFYEWSAQTRFYATVARKTRLPSLQDRYNANFGRFIENPGLQPEKSINYEVGYQGTLWRGAKAEAAIFYSEVEDKIQDWAPNPDSPCTAGTNVCQRRNVGKVRYPGIELSLRAQLSSQLELGGNFTYLDPENVSNSETKVLDVPKRKLTVHALYHPIDAVDVVAFVENNSDRWVSNTVQLGNYTTLNVKAAYRPTKALTLEAGVNNTADKDYSFSNGFPQPGRMWFANTSYRF</sequence>
<keyword evidence="18" id="KW-1185">Reference proteome</keyword>
<dbReference type="InterPro" id="IPR036942">
    <property type="entry name" value="Beta-barrel_TonB_sf"/>
</dbReference>
<feature type="short sequence motif" description="TonB C-terminal box" evidence="12">
    <location>
        <begin position="645"/>
        <end position="662"/>
    </location>
</feature>
<evidence type="ECO:0000259" key="16">
    <source>
        <dbReference type="Pfam" id="PF07715"/>
    </source>
</evidence>
<dbReference type="GO" id="GO:0044718">
    <property type="term" value="P:siderophore transmembrane transport"/>
    <property type="evidence" value="ECO:0007669"/>
    <property type="project" value="TreeGrafter"/>
</dbReference>
<dbReference type="GO" id="GO:0009279">
    <property type="term" value="C:cell outer membrane"/>
    <property type="evidence" value="ECO:0007669"/>
    <property type="project" value="UniProtKB-SubCell"/>
</dbReference>
<dbReference type="PATRIC" id="fig|465721.4.peg.2765"/>
<dbReference type="STRING" id="465721.ACG33_12930"/>
<comment type="subcellular location">
    <subcellularLocation>
        <location evidence="1 11">Cell outer membrane</location>
        <topology evidence="1 11">Multi-pass membrane protein</topology>
    </subcellularLocation>
</comment>
<evidence type="ECO:0000256" key="11">
    <source>
        <dbReference type="PROSITE-ProRule" id="PRU01360"/>
    </source>
</evidence>
<dbReference type="InterPro" id="IPR039426">
    <property type="entry name" value="TonB-dep_rcpt-like"/>
</dbReference>
<evidence type="ECO:0000256" key="10">
    <source>
        <dbReference type="ARBA" id="ARBA00023237"/>
    </source>
</evidence>
<dbReference type="InterPro" id="IPR010917">
    <property type="entry name" value="TonB_rcpt_CS"/>
</dbReference>
<evidence type="ECO:0000256" key="14">
    <source>
        <dbReference type="SAM" id="MobiDB-lite"/>
    </source>
</evidence>
<dbReference type="EMBL" id="CP011971">
    <property type="protein sequence ID" value="AMN47985.1"/>
    <property type="molecule type" value="Genomic_DNA"/>
</dbReference>
<evidence type="ECO:0008006" key="19">
    <source>
        <dbReference type="Google" id="ProtNLM"/>
    </source>
</evidence>
<feature type="domain" description="TonB-dependent receptor plug" evidence="16">
    <location>
        <begin position="60"/>
        <end position="142"/>
    </location>
</feature>
<evidence type="ECO:0000256" key="2">
    <source>
        <dbReference type="ARBA" id="ARBA00008143"/>
    </source>
</evidence>
<keyword evidence="3 11" id="KW-0813">Transport</keyword>
<proteinExistence type="inferred from homology"/>
<dbReference type="Proteomes" id="UP000070250">
    <property type="component" value="Chromosome"/>
</dbReference>
<dbReference type="Pfam" id="PF00593">
    <property type="entry name" value="TonB_dep_Rec_b-barrel"/>
    <property type="match status" value="1"/>
</dbReference>
<evidence type="ECO:0000256" key="3">
    <source>
        <dbReference type="ARBA" id="ARBA00022448"/>
    </source>
</evidence>
<dbReference type="PROSITE" id="PS52016">
    <property type="entry name" value="TONB_DEPENDENT_REC_3"/>
    <property type="match status" value="1"/>
</dbReference>
<evidence type="ECO:0000256" key="1">
    <source>
        <dbReference type="ARBA" id="ARBA00004571"/>
    </source>
</evidence>